<protein>
    <submittedName>
        <fullName evidence="1">Uncharacterized protein</fullName>
    </submittedName>
</protein>
<accession>A0ACC1QAT7</accession>
<dbReference type="Proteomes" id="UP001144978">
    <property type="component" value="Unassembled WGS sequence"/>
</dbReference>
<sequence>MYHPPPQQRSFLDNLGTAANAWSVAALSMEAAKVLYNHVFKRFCPRVEDIVRIEAICQDWRAFMNNLDAEQQRRFHEELAGLWEHMAQQLNFHEAKLRQLKHEVRNMSWLQSNYFLGPLASRIREVGHEVRVMDADFRTSTQPYRDTNLGHAGPSYYSTNASFYAGGAPPPYLGVVRQAVADWRNTRVAIRDTLAQHIPPHVRAALVNANNMLGVCIDLAQNGVEGLRQAIANRSTYLEELLVEHIRCKEDVDLEGVVRDRVQELGDVGIDSVFTQDHCRRRACHDQENSHWVIGRRARYLNKFWRDASFCTTTVSLTGEPSAHSLIASVSPLPIQRLCIHECHARCRSDVWQGFHPMAEIVLPDRTTKPAPGYHARSQVYAKYNFIDFGISSRVTAQDEDRLAAILFASITCGLNGCRYAQKMLEMSETRDLP</sequence>
<evidence type="ECO:0000313" key="1">
    <source>
        <dbReference type="EMBL" id="KAJ3015695.1"/>
    </source>
</evidence>
<comment type="caution">
    <text evidence="1">The sequence shown here is derived from an EMBL/GenBank/DDBJ whole genome shotgun (WGS) entry which is preliminary data.</text>
</comment>
<gene>
    <name evidence="1" type="ORF">NUW54_g976</name>
</gene>
<name>A0ACC1QAT7_9APHY</name>
<keyword evidence="2" id="KW-1185">Reference proteome</keyword>
<proteinExistence type="predicted"/>
<evidence type="ECO:0000313" key="2">
    <source>
        <dbReference type="Proteomes" id="UP001144978"/>
    </source>
</evidence>
<dbReference type="EMBL" id="JANSHE010000148">
    <property type="protein sequence ID" value="KAJ3015695.1"/>
    <property type="molecule type" value="Genomic_DNA"/>
</dbReference>
<organism evidence="1 2">
    <name type="scientific">Trametes sanguinea</name>
    <dbReference type="NCBI Taxonomy" id="158606"/>
    <lineage>
        <taxon>Eukaryota</taxon>
        <taxon>Fungi</taxon>
        <taxon>Dikarya</taxon>
        <taxon>Basidiomycota</taxon>
        <taxon>Agaricomycotina</taxon>
        <taxon>Agaricomycetes</taxon>
        <taxon>Polyporales</taxon>
        <taxon>Polyporaceae</taxon>
        <taxon>Trametes</taxon>
    </lineage>
</organism>
<reference evidence="1" key="1">
    <citation type="submission" date="2022-08" db="EMBL/GenBank/DDBJ databases">
        <title>Genome Sequence of Pycnoporus sanguineus.</title>
        <authorList>
            <person name="Buettner E."/>
        </authorList>
    </citation>
    <scope>NUCLEOTIDE SEQUENCE</scope>
    <source>
        <strain evidence="1">CG-C14</strain>
    </source>
</reference>